<reference evidence="3 4" key="1">
    <citation type="submission" date="2016-09" db="EMBL/GenBank/DDBJ databases">
        <title>Streptomyces fradiae DSM40063, a candidate organism with high potential of specific P450 cytochromes.</title>
        <authorList>
            <person name="Grumaz C."/>
            <person name="Vainshtein Y."/>
            <person name="Kirstahler P."/>
            <person name="Sohn K."/>
        </authorList>
    </citation>
    <scope>NUCLEOTIDE SEQUENCE [LARGE SCALE GENOMIC DNA]</scope>
    <source>
        <strain evidence="3 4">DSM 40063</strain>
    </source>
</reference>
<dbReference type="InterPro" id="IPR027417">
    <property type="entry name" value="P-loop_NTPase"/>
</dbReference>
<dbReference type="Gene3D" id="3.40.50.300">
    <property type="entry name" value="P-loop containing nucleotide triphosphate hydrolases"/>
    <property type="match status" value="1"/>
</dbReference>
<dbReference type="AlphaFoldDB" id="A0A1Y2NW37"/>
<evidence type="ECO:0000259" key="2">
    <source>
        <dbReference type="Pfam" id="PF25199"/>
    </source>
</evidence>
<dbReference type="InterPro" id="IPR057574">
    <property type="entry name" value="nSTAND_NTPase5_dom"/>
</dbReference>
<feature type="domain" description="Novel STAND NTPase 5" evidence="2">
    <location>
        <begin position="610"/>
        <end position="748"/>
    </location>
</feature>
<proteinExistence type="predicted"/>
<feature type="region of interest" description="Disordered" evidence="1">
    <location>
        <begin position="292"/>
        <end position="311"/>
    </location>
</feature>
<dbReference type="Proteomes" id="UP000194318">
    <property type="component" value="Unassembled WGS sequence"/>
</dbReference>
<evidence type="ECO:0000256" key="1">
    <source>
        <dbReference type="SAM" id="MobiDB-lite"/>
    </source>
</evidence>
<dbReference type="SUPFAM" id="SSF52540">
    <property type="entry name" value="P-loop containing nucleoside triphosphate hydrolases"/>
    <property type="match status" value="1"/>
</dbReference>
<dbReference type="Pfam" id="PF25199">
    <property type="entry name" value="nSTAND_NTPase5"/>
    <property type="match status" value="1"/>
</dbReference>
<name>A0A1Y2NW37_STRFR</name>
<accession>A0A1Y2NW37</accession>
<evidence type="ECO:0000313" key="3">
    <source>
        <dbReference type="EMBL" id="OSY51725.1"/>
    </source>
</evidence>
<dbReference type="RefSeq" id="WP_085921369.1">
    <property type="nucleotide sequence ID" value="NZ_ASYR01000003.1"/>
</dbReference>
<comment type="caution">
    <text evidence="3">The sequence shown here is derived from an EMBL/GenBank/DDBJ whole genome shotgun (WGS) entry which is preliminary data.</text>
</comment>
<sequence>MAERETSAHILCVGPVPGPTEAFDRTVEAVVRDLRSLHDSGKHLDGLFVLGTRGELPGGGYQAARDLVDTLMLECMGHAPNAMPVVLAAPGLGDRRTDGAGRRTLVRRALTDMWDGYADDFWRGDLDEEVAQPLRTDVFGGFEGWQSRIRQPGSWVHTGVLVGDAASSIDLESQHIGLVTVNTVFRMVAEDAPVTLAGCYDEQLNRAVGTDFSAWAEDKALTVLLAGHTCILPDVSGISTPVLALAGEGEAGGGWQVVSRAPGQVHRLLRVDFRDQGLEVADVEAGRPVPLLSRGSSASVTAPAPTNRDRVPEETDEAALIKDFYQQASTGRMVLVLVSGPEADSAVLGTDELNERLARLVYGSTPSPLPSLAETWDAAREELSTGQLEQQAKALLCPPGANPRAAHRVLKSPWWRIYDFTGSDTFAVAVGRDPQLADTVALVNGAQEVPGKKKNVIEVVSMNGTVGEAGGYDFGTVSTQDSDPRSLWRRQFQTELLNRPVLFMALSPDSPALWDTIALTDRLSGSGGGYPGFIVTPAGSDANRPRLRRAGLRHIQEAPFDFATRRLNPGHGDLIEGMQSLSQSHAGERRGTGAVQVASLIADVPKGGRAFLEGSEPTWGDIVHNVAADLSMVDALEKAAQRDQSGRAPIVLLKGSAGSGKTTALMQCAYRFHVRGEKVCWVDRDASVPRRTIEDQVLEQHIGAVFVDDVDMFGGQAATMLKTLNKGGETAVVAAIRTTRHSVLDATFDPTTLRSDEPLTDADLKNLIKALKKQGLLGELKKHRLPPQRLNAMRTICERGLLAAMIKVVTGKDFEEKVRSEFQQLGEAERAAYATVCLFESALVYKQRGIDEEDLLLIIAGGEAPTRSLREAVSRLVGMGILMRSGDGRVRCRQRAIADTVVDSVLRNNVERLSSVVEFLLVFYAARACNIQDNDHPLRRAMIKLLSHSLMNDLKLPVQSVRNIYDRVLPSLQDDRHYWLQRGQFELENGDLGIARNHLLSAKGCDGGEQDTFVRTTSSAIDLKAAAKAPRKHDLEKAAVNAIQELYAVTRERGGDAPHSYTILAREGSRWLEACAETLDSQAFLDNQTLILQIIVEGKRFCRGNHQFMSVADTYEPFLKKLQPRGPGIPV</sequence>
<organism evidence="3 4">
    <name type="scientific">Streptomyces fradiae ATCC 10745 = DSM 40063</name>
    <dbReference type="NCBI Taxonomy" id="1319510"/>
    <lineage>
        <taxon>Bacteria</taxon>
        <taxon>Bacillati</taxon>
        <taxon>Actinomycetota</taxon>
        <taxon>Actinomycetes</taxon>
        <taxon>Kitasatosporales</taxon>
        <taxon>Streptomycetaceae</taxon>
        <taxon>Streptomyces</taxon>
    </lineage>
</organism>
<protein>
    <recommendedName>
        <fullName evidence="2">Novel STAND NTPase 5 domain-containing protein</fullName>
    </recommendedName>
</protein>
<dbReference type="GeneID" id="91405258"/>
<dbReference type="EMBL" id="MIFZ01000223">
    <property type="protein sequence ID" value="OSY51725.1"/>
    <property type="molecule type" value="Genomic_DNA"/>
</dbReference>
<evidence type="ECO:0000313" key="4">
    <source>
        <dbReference type="Proteomes" id="UP000194318"/>
    </source>
</evidence>
<gene>
    <name evidence="3" type="ORF">BG846_02657</name>
</gene>